<dbReference type="PANTHER" id="PTHR12961">
    <property type="entry name" value="CONSERVED OLIGOMERIC GOLGI COMPLEX COMPONENT 2"/>
    <property type="match status" value="1"/>
</dbReference>
<dbReference type="InterPro" id="IPR009316">
    <property type="entry name" value="COG2"/>
</dbReference>
<dbReference type="AlphaFoldDB" id="A0A2J8AA54"/>
<protein>
    <submittedName>
        <fullName evidence="2">Conserved oligomeric Golgi complex subunit 2</fullName>
    </submittedName>
</protein>
<sequence>MLSCTAPSVSRSQGLRKRKEVATQRALLELILEVSHVAAKVEKLLEEVAAADQGYSASAPAASGTDRNAGSGSSSGGELVAQCRLLERVAAEVSRLAFLANKGKDLAFVRSLEPRIAAHRSALRGRLSGALTAALADRNTAAALHALHAAADLGEAGPAEAAVRSVVVAPLVDRLELLVQPVAEGVCARYAALAEELLISVRKTESSLKRLKKAKGGAGGEEDPTATVSDSDKITLQLHLDVAELGQQLARLLGVAEGGSAVELPSFRRLQEVVAPPPGLLAAASGGAATAAV</sequence>
<accession>A0A2J8AA54</accession>
<evidence type="ECO:0000313" key="3">
    <source>
        <dbReference type="Proteomes" id="UP000236333"/>
    </source>
</evidence>
<dbReference type="GO" id="GO:0015031">
    <property type="term" value="P:protein transport"/>
    <property type="evidence" value="ECO:0007669"/>
    <property type="project" value="InterPro"/>
</dbReference>
<keyword evidence="3" id="KW-1185">Reference proteome</keyword>
<feature type="domain" description="COG complex component COG2 C-terminal" evidence="1">
    <location>
        <begin position="175"/>
        <end position="242"/>
    </location>
</feature>
<comment type="caution">
    <text evidence="2">The sequence shown here is derived from an EMBL/GenBank/DDBJ whole genome shotgun (WGS) entry which is preliminary data.</text>
</comment>
<dbReference type="GO" id="GO:0007030">
    <property type="term" value="P:Golgi organization"/>
    <property type="evidence" value="ECO:0007669"/>
    <property type="project" value="InterPro"/>
</dbReference>
<dbReference type="InterPro" id="IPR024603">
    <property type="entry name" value="COG_complex_COG2_C"/>
</dbReference>
<gene>
    <name evidence="2" type="ORF">TSOC_003944</name>
</gene>
<dbReference type="OrthoDB" id="332281at2759"/>
<dbReference type="GO" id="GO:0016020">
    <property type="term" value="C:membrane"/>
    <property type="evidence" value="ECO:0007669"/>
    <property type="project" value="InterPro"/>
</dbReference>
<dbReference type="Pfam" id="PF12022">
    <property type="entry name" value="COG2_C"/>
    <property type="match status" value="1"/>
</dbReference>
<dbReference type="EMBL" id="PGGS01000091">
    <property type="protein sequence ID" value="PNH09416.1"/>
    <property type="molecule type" value="Genomic_DNA"/>
</dbReference>
<evidence type="ECO:0000313" key="2">
    <source>
        <dbReference type="EMBL" id="PNH09416.1"/>
    </source>
</evidence>
<organism evidence="2 3">
    <name type="scientific">Tetrabaena socialis</name>
    <dbReference type="NCBI Taxonomy" id="47790"/>
    <lineage>
        <taxon>Eukaryota</taxon>
        <taxon>Viridiplantae</taxon>
        <taxon>Chlorophyta</taxon>
        <taxon>core chlorophytes</taxon>
        <taxon>Chlorophyceae</taxon>
        <taxon>CS clade</taxon>
        <taxon>Chlamydomonadales</taxon>
        <taxon>Tetrabaenaceae</taxon>
        <taxon>Tetrabaena</taxon>
    </lineage>
</organism>
<evidence type="ECO:0000259" key="1">
    <source>
        <dbReference type="Pfam" id="PF12022"/>
    </source>
</evidence>
<name>A0A2J8AA54_9CHLO</name>
<dbReference type="GO" id="GO:0006891">
    <property type="term" value="P:intra-Golgi vesicle-mediated transport"/>
    <property type="evidence" value="ECO:0007669"/>
    <property type="project" value="TreeGrafter"/>
</dbReference>
<proteinExistence type="predicted"/>
<dbReference type="Proteomes" id="UP000236333">
    <property type="component" value="Unassembled WGS sequence"/>
</dbReference>
<dbReference type="GO" id="GO:0017119">
    <property type="term" value="C:Golgi transport complex"/>
    <property type="evidence" value="ECO:0007669"/>
    <property type="project" value="TreeGrafter"/>
</dbReference>
<reference evidence="2 3" key="1">
    <citation type="journal article" date="2017" name="Mol. Biol. Evol.">
        <title>The 4-celled Tetrabaena socialis nuclear genome reveals the essential components for genetic control of cell number at the origin of multicellularity in the volvocine lineage.</title>
        <authorList>
            <person name="Featherston J."/>
            <person name="Arakaki Y."/>
            <person name="Hanschen E.R."/>
            <person name="Ferris P.J."/>
            <person name="Michod R.E."/>
            <person name="Olson B.J.S.C."/>
            <person name="Nozaki H."/>
            <person name="Durand P.M."/>
        </authorList>
    </citation>
    <scope>NUCLEOTIDE SEQUENCE [LARGE SCALE GENOMIC DNA]</scope>
    <source>
        <strain evidence="2 3">NIES-571</strain>
    </source>
</reference>
<dbReference type="PANTHER" id="PTHR12961:SF0">
    <property type="entry name" value="CONSERVED OLIGOMERIC GOLGI COMPLEX SUBUNIT 2"/>
    <property type="match status" value="1"/>
</dbReference>